<organism evidence="1 2">
    <name type="scientific">Hyalomma asiaticum</name>
    <name type="common">Tick</name>
    <dbReference type="NCBI Taxonomy" id="266040"/>
    <lineage>
        <taxon>Eukaryota</taxon>
        <taxon>Metazoa</taxon>
        <taxon>Ecdysozoa</taxon>
        <taxon>Arthropoda</taxon>
        <taxon>Chelicerata</taxon>
        <taxon>Arachnida</taxon>
        <taxon>Acari</taxon>
        <taxon>Parasitiformes</taxon>
        <taxon>Ixodida</taxon>
        <taxon>Ixodoidea</taxon>
        <taxon>Ixodidae</taxon>
        <taxon>Hyalomminae</taxon>
        <taxon>Hyalomma</taxon>
    </lineage>
</organism>
<keyword evidence="2" id="KW-1185">Reference proteome</keyword>
<dbReference type="EMBL" id="CM023483">
    <property type="protein sequence ID" value="KAH6936780.1"/>
    <property type="molecule type" value="Genomic_DNA"/>
</dbReference>
<evidence type="ECO:0000313" key="2">
    <source>
        <dbReference type="Proteomes" id="UP000821845"/>
    </source>
</evidence>
<evidence type="ECO:0000313" key="1">
    <source>
        <dbReference type="EMBL" id="KAH6936780.1"/>
    </source>
</evidence>
<dbReference type="Proteomes" id="UP000821845">
    <property type="component" value="Chromosome 3"/>
</dbReference>
<comment type="caution">
    <text evidence="1">The sequence shown here is derived from an EMBL/GenBank/DDBJ whole genome shotgun (WGS) entry which is preliminary data.</text>
</comment>
<gene>
    <name evidence="1" type="ORF">HPB50_021529</name>
</gene>
<name>A0ACB7SQ70_HYAAI</name>
<sequence length="303" mass="34280">MTPVTSFEQERLDLWHGLRQIPRCWAVVQPLLCAVYRPRCVDGLVTLPSHETCRLVRGFCRITALDSDRWPFFLRCQQEGTFASGCKDTMREIKFNTTSRCLEPLVGTPRETSWYPEVGGLWYWLPTPAAHRGRAHQHAYLCGRHCCSSPTVACLFAVLTFLIGWHESRQYPNVMVFYMNLCLLLMCVGWMAQFLPGAREDITCRRDGTLRSGEPSSGENLSCVAIFFLCYYFLLAALCWLVLLAYAWEHRLQQGSSSSSSSLLQAKAAYFHLVAWSVPFVLFIIVMALGLVGGLPVLPGDCF</sequence>
<accession>A0ACB7SQ70</accession>
<proteinExistence type="predicted"/>
<protein>
    <submittedName>
        <fullName evidence="1">Uncharacterized protein</fullName>
    </submittedName>
</protein>
<reference evidence="1" key="1">
    <citation type="submission" date="2020-05" db="EMBL/GenBank/DDBJ databases">
        <title>Large-scale comparative analyses of tick genomes elucidate their genetic diversity and vector capacities.</title>
        <authorList>
            <person name="Jia N."/>
            <person name="Wang J."/>
            <person name="Shi W."/>
            <person name="Du L."/>
            <person name="Sun Y."/>
            <person name="Zhan W."/>
            <person name="Jiang J."/>
            <person name="Wang Q."/>
            <person name="Zhang B."/>
            <person name="Ji P."/>
            <person name="Sakyi L.B."/>
            <person name="Cui X."/>
            <person name="Yuan T."/>
            <person name="Jiang B."/>
            <person name="Yang W."/>
            <person name="Lam T.T.-Y."/>
            <person name="Chang Q."/>
            <person name="Ding S."/>
            <person name="Wang X."/>
            <person name="Zhu J."/>
            <person name="Ruan X."/>
            <person name="Zhao L."/>
            <person name="Wei J."/>
            <person name="Que T."/>
            <person name="Du C."/>
            <person name="Cheng J."/>
            <person name="Dai P."/>
            <person name="Han X."/>
            <person name="Huang E."/>
            <person name="Gao Y."/>
            <person name="Liu J."/>
            <person name="Shao H."/>
            <person name="Ye R."/>
            <person name="Li L."/>
            <person name="Wei W."/>
            <person name="Wang X."/>
            <person name="Wang C."/>
            <person name="Yang T."/>
            <person name="Huo Q."/>
            <person name="Li W."/>
            <person name="Guo W."/>
            <person name="Chen H."/>
            <person name="Zhou L."/>
            <person name="Ni X."/>
            <person name="Tian J."/>
            <person name="Zhou Y."/>
            <person name="Sheng Y."/>
            <person name="Liu T."/>
            <person name="Pan Y."/>
            <person name="Xia L."/>
            <person name="Li J."/>
            <person name="Zhao F."/>
            <person name="Cao W."/>
        </authorList>
    </citation>
    <scope>NUCLEOTIDE SEQUENCE</scope>
    <source>
        <strain evidence="1">Hyas-2018</strain>
    </source>
</reference>